<organism evidence="4 5">
    <name type="scientific">Lactuca sativa</name>
    <name type="common">Garden lettuce</name>
    <dbReference type="NCBI Taxonomy" id="4236"/>
    <lineage>
        <taxon>Eukaryota</taxon>
        <taxon>Viridiplantae</taxon>
        <taxon>Streptophyta</taxon>
        <taxon>Embryophyta</taxon>
        <taxon>Tracheophyta</taxon>
        <taxon>Spermatophyta</taxon>
        <taxon>Magnoliopsida</taxon>
        <taxon>eudicotyledons</taxon>
        <taxon>Gunneridae</taxon>
        <taxon>Pentapetalae</taxon>
        <taxon>asterids</taxon>
        <taxon>campanulids</taxon>
        <taxon>Asterales</taxon>
        <taxon>Asteraceae</taxon>
        <taxon>Cichorioideae</taxon>
        <taxon>Cichorieae</taxon>
        <taxon>Lactucinae</taxon>
        <taxon>Lactuca</taxon>
    </lineage>
</organism>
<evidence type="ECO:0000313" key="5">
    <source>
        <dbReference type="Proteomes" id="UP000235145"/>
    </source>
</evidence>
<evidence type="ECO:0000313" key="4">
    <source>
        <dbReference type="EMBL" id="KAJ0216618.1"/>
    </source>
</evidence>
<dbReference type="Pfam" id="PF22932">
    <property type="entry name" value="Ubiq_DUF_assoc"/>
    <property type="match status" value="1"/>
</dbReference>
<dbReference type="InterPro" id="IPR008999">
    <property type="entry name" value="Actin-crosslinking"/>
</dbReference>
<name>A0A9R1W3W0_LACSA</name>
<dbReference type="Gene3D" id="2.80.10.50">
    <property type="match status" value="3"/>
</dbReference>
<protein>
    <recommendedName>
        <fullName evidence="6">DUF569 domain-containing protein</fullName>
    </recommendedName>
</protein>
<feature type="domain" description="DUF569" evidence="2">
    <location>
        <begin position="203"/>
        <end position="345"/>
    </location>
</feature>
<keyword evidence="5" id="KW-1185">Reference proteome</keyword>
<dbReference type="SUPFAM" id="SSF50405">
    <property type="entry name" value="Actin-crosslinking proteins"/>
    <property type="match status" value="3"/>
</dbReference>
<reference evidence="4 5" key="1">
    <citation type="journal article" date="2017" name="Nat. Commun.">
        <title>Genome assembly with in vitro proximity ligation data and whole-genome triplication in lettuce.</title>
        <authorList>
            <person name="Reyes-Chin-Wo S."/>
            <person name="Wang Z."/>
            <person name="Yang X."/>
            <person name="Kozik A."/>
            <person name="Arikit S."/>
            <person name="Song C."/>
            <person name="Xia L."/>
            <person name="Froenicke L."/>
            <person name="Lavelle D.O."/>
            <person name="Truco M.J."/>
            <person name="Xia R."/>
            <person name="Zhu S."/>
            <person name="Xu C."/>
            <person name="Xu H."/>
            <person name="Xu X."/>
            <person name="Cox K."/>
            <person name="Korf I."/>
            <person name="Meyers B.C."/>
            <person name="Michelmore R.W."/>
        </authorList>
    </citation>
    <scope>NUCLEOTIDE SEQUENCE [LARGE SCALE GENOMIC DNA]</scope>
    <source>
        <strain evidence="5">cv. Salinas</strain>
        <tissue evidence="4">Seedlings</tissue>
    </source>
</reference>
<evidence type="ECO:0000256" key="1">
    <source>
        <dbReference type="SAM" id="MobiDB-lite"/>
    </source>
</evidence>
<dbReference type="InterPro" id="IPR054726">
    <property type="entry name" value="Ubiq_DUF569-assoc"/>
</dbReference>
<feature type="region of interest" description="Disordered" evidence="1">
    <location>
        <begin position="375"/>
        <end position="395"/>
    </location>
</feature>
<proteinExistence type="predicted"/>
<feature type="domain" description="DUF569" evidence="2">
    <location>
        <begin position="413"/>
        <end position="552"/>
    </location>
</feature>
<dbReference type="CDD" id="cd23340">
    <property type="entry name" value="beta-trefoil_FSCN_ACP-like"/>
    <property type="match status" value="3"/>
</dbReference>
<dbReference type="Proteomes" id="UP000235145">
    <property type="component" value="Unassembled WGS sequence"/>
</dbReference>
<feature type="domain" description="DUF569" evidence="3">
    <location>
        <begin position="641"/>
        <end position="718"/>
    </location>
</feature>
<accession>A0A9R1W3W0</accession>
<dbReference type="EMBL" id="NBSK02000003">
    <property type="protein sequence ID" value="KAJ0216618.1"/>
    <property type="molecule type" value="Genomic_DNA"/>
</dbReference>
<feature type="compositionally biased region" description="Polar residues" evidence="1">
    <location>
        <begin position="379"/>
        <end position="392"/>
    </location>
</feature>
<dbReference type="Pfam" id="PF04601">
    <property type="entry name" value="DUF569"/>
    <property type="match status" value="3"/>
</dbReference>
<gene>
    <name evidence="4" type="ORF">LSAT_V11C300139430</name>
</gene>
<feature type="domain" description="DUF569" evidence="2">
    <location>
        <begin position="1"/>
        <end position="144"/>
    </location>
</feature>
<feature type="compositionally biased region" description="Low complexity" evidence="1">
    <location>
        <begin position="572"/>
        <end position="592"/>
    </location>
</feature>
<dbReference type="InterPro" id="IPR007679">
    <property type="entry name" value="DUF569"/>
</dbReference>
<dbReference type="FunFam" id="2.80.10.50:FF:000067">
    <property type="entry name" value="BnaC05g19630D protein"/>
    <property type="match status" value="3"/>
</dbReference>
<dbReference type="PANTHER" id="PTHR31205">
    <property type="entry name" value="ACTIN CROSS-LINKING PROTEIN (DUF569)"/>
    <property type="match status" value="1"/>
</dbReference>
<sequence>MEFFNKAKVVRLRSHLNKFLVADEDEHTVRQSRNGSARKARWMVETVEGKNHVIRLKSCSSGKYLTPSSEPFLTGLTGKKVVQDIQANKRDTSIEWEPIKEGESVKLRANNGKLLRGNGGTPPWRNSVTHDLPHRTATQDWVLWDVEVVDIAVLDSQESMASNLSPASSFSSAPEISRVRADSRMSEVSYKGSPRVSSRQSGMEFFHGAKAVRLQGFHNKYLVADDDEETVRQSRNASSAKARWTVEFVEKNPNVIRLKSCHGLYLSATNEAFLLGMTGKKVKQCHFKVPDHTTEWEPIRESALHIKLQTYDGKFLRANGGTPPWKNSITHDVPHRTATQDWVLWGVDIVDISLSDTESVMSSLSSFSSVVDSYAGSPDTGSPQMNSNSPKNRSPLVVASSFNNKQPKSSSGMELFRKAKSVRLKSHHDKYLLAESDGESVLQDRNDTAKKGIWTVEFVEGFDNVLRLKSSYGKYLTASEDQVIIGFTGQKVVQSMPQKLDSSIEWEPIRDGFQVRLKTRYGNYLRANGGLPPWRNSVTHDIPYRHHNWILWDVETVEARPEEREPPPSSPPSETVNPDLNSSSFSLRSSGSGVTEVRSNNHSLLHISSSMNLRFCLTWCDAHHVFVEMQGHDLPAAKKEGRMVYYTVADDDGNVDEGHEETSFVFKGNGLEDLTLNLEEQTGINDIIVCLRNPLNGKLFPLQLALPPNNTTMHVVVVPPTSKVARGF</sequence>
<feature type="region of interest" description="Disordered" evidence="1">
    <location>
        <begin position="560"/>
        <end position="594"/>
    </location>
</feature>
<evidence type="ECO:0000259" key="2">
    <source>
        <dbReference type="Pfam" id="PF04601"/>
    </source>
</evidence>
<evidence type="ECO:0000259" key="3">
    <source>
        <dbReference type="Pfam" id="PF22932"/>
    </source>
</evidence>
<dbReference type="AlphaFoldDB" id="A0A9R1W3W0"/>
<comment type="caution">
    <text evidence="4">The sequence shown here is derived from an EMBL/GenBank/DDBJ whole genome shotgun (WGS) entry which is preliminary data.</text>
</comment>
<dbReference type="PANTHER" id="PTHR31205:SF89">
    <property type="entry name" value="DUF569 DOMAIN-CONTAINING PROTEIN"/>
    <property type="match status" value="1"/>
</dbReference>
<evidence type="ECO:0008006" key="6">
    <source>
        <dbReference type="Google" id="ProtNLM"/>
    </source>
</evidence>